<feature type="transmembrane region" description="Helical" evidence="1">
    <location>
        <begin position="128"/>
        <end position="152"/>
    </location>
</feature>
<proteinExistence type="predicted"/>
<dbReference type="EMBL" id="QGHA01000007">
    <property type="protein sequence ID" value="PWK75925.1"/>
    <property type="molecule type" value="Genomic_DNA"/>
</dbReference>
<feature type="transmembrane region" description="Helical" evidence="1">
    <location>
        <begin position="77"/>
        <end position="94"/>
    </location>
</feature>
<keyword evidence="1" id="KW-1133">Transmembrane helix</keyword>
<feature type="transmembrane region" description="Helical" evidence="1">
    <location>
        <begin position="12"/>
        <end position="32"/>
    </location>
</feature>
<keyword evidence="1" id="KW-0812">Transmembrane</keyword>
<comment type="caution">
    <text evidence="2">The sequence shown here is derived from an EMBL/GenBank/DDBJ whole genome shotgun (WGS) entry which is preliminary data.</text>
</comment>
<accession>A0A316HC81</accession>
<evidence type="ECO:0000313" key="3">
    <source>
        <dbReference type="Proteomes" id="UP000245678"/>
    </source>
</evidence>
<keyword evidence="3" id="KW-1185">Reference proteome</keyword>
<evidence type="ECO:0000256" key="1">
    <source>
        <dbReference type="SAM" id="Phobius"/>
    </source>
</evidence>
<name>A0A316HC81_9SPHI</name>
<organism evidence="2 3">
    <name type="scientific">Mucilaginibacter oryzae</name>
    <dbReference type="NCBI Taxonomy" id="468058"/>
    <lineage>
        <taxon>Bacteria</taxon>
        <taxon>Pseudomonadati</taxon>
        <taxon>Bacteroidota</taxon>
        <taxon>Sphingobacteriia</taxon>
        <taxon>Sphingobacteriales</taxon>
        <taxon>Sphingobacteriaceae</taxon>
        <taxon>Mucilaginibacter</taxon>
    </lineage>
</organism>
<dbReference type="RefSeq" id="WP_109609141.1">
    <property type="nucleotide sequence ID" value="NZ_QGHA01000007.1"/>
</dbReference>
<dbReference type="AlphaFoldDB" id="A0A316HC81"/>
<evidence type="ECO:0000313" key="2">
    <source>
        <dbReference type="EMBL" id="PWK75925.1"/>
    </source>
</evidence>
<sequence>MKTEPNLRKRVKTWIILFIIGLVLSGITAFPIETELGWLAGHSSLFPQFIRDWLSGVYLAVKNTHHAYPYLAYGTDWLAFAHLVIALVFVGPLINPVKNIWVIQFGMIACVMVFPLAFIAGPIRGIPVYWRCIDCCFGIFGIIPLYIVYLDIKKLEAIATK</sequence>
<reference evidence="2 3" key="1">
    <citation type="submission" date="2018-05" db="EMBL/GenBank/DDBJ databases">
        <title>Genomic Encyclopedia of Archaeal and Bacterial Type Strains, Phase II (KMG-II): from individual species to whole genera.</title>
        <authorList>
            <person name="Goeker M."/>
        </authorList>
    </citation>
    <scope>NUCLEOTIDE SEQUENCE [LARGE SCALE GENOMIC DNA]</scope>
    <source>
        <strain evidence="2 3">DSM 19975</strain>
    </source>
</reference>
<protein>
    <submittedName>
        <fullName evidence="2">Uncharacterized protein</fullName>
    </submittedName>
</protein>
<feature type="transmembrane region" description="Helical" evidence="1">
    <location>
        <begin position="101"/>
        <end position="122"/>
    </location>
</feature>
<gene>
    <name evidence="2" type="ORF">LX99_03658</name>
</gene>
<keyword evidence="1" id="KW-0472">Membrane</keyword>
<dbReference type="Proteomes" id="UP000245678">
    <property type="component" value="Unassembled WGS sequence"/>
</dbReference>